<feature type="compositionally biased region" description="Low complexity" evidence="1">
    <location>
        <begin position="71"/>
        <end position="86"/>
    </location>
</feature>
<accession>A0AA36G0L7</accession>
<dbReference type="PANTHER" id="PTHR24075:SF0">
    <property type="entry name" value="TRANSLOCATION PROTEIN SEC63 HOMOLOG"/>
    <property type="match status" value="1"/>
</dbReference>
<feature type="compositionally biased region" description="Polar residues" evidence="1">
    <location>
        <begin position="87"/>
        <end position="96"/>
    </location>
</feature>
<reference evidence="2" key="1">
    <citation type="submission" date="2023-06" db="EMBL/GenBank/DDBJ databases">
        <authorList>
            <person name="Delattre M."/>
        </authorList>
    </citation>
    <scope>NUCLEOTIDE SEQUENCE</scope>
    <source>
        <strain evidence="2">AF72</strain>
    </source>
</reference>
<dbReference type="PANTHER" id="PTHR24075">
    <property type="entry name" value="SEC63 DOMAIN-CONTAINING"/>
    <property type="match status" value="1"/>
</dbReference>
<feature type="compositionally biased region" description="Basic residues" evidence="1">
    <location>
        <begin position="55"/>
        <end position="69"/>
    </location>
</feature>
<feature type="compositionally biased region" description="Acidic residues" evidence="1">
    <location>
        <begin position="254"/>
        <end position="277"/>
    </location>
</feature>
<dbReference type="GO" id="GO:0006620">
    <property type="term" value="P:post-translational protein targeting to endoplasmic reticulum membrane"/>
    <property type="evidence" value="ECO:0007669"/>
    <property type="project" value="TreeGrafter"/>
</dbReference>
<dbReference type="EMBL" id="CATQJA010002626">
    <property type="protein sequence ID" value="CAJ0574079.1"/>
    <property type="molecule type" value="Genomic_DNA"/>
</dbReference>
<organism evidence="2 3">
    <name type="scientific">Mesorhabditis spiculigera</name>
    <dbReference type="NCBI Taxonomy" id="96644"/>
    <lineage>
        <taxon>Eukaryota</taxon>
        <taxon>Metazoa</taxon>
        <taxon>Ecdysozoa</taxon>
        <taxon>Nematoda</taxon>
        <taxon>Chromadorea</taxon>
        <taxon>Rhabditida</taxon>
        <taxon>Rhabditina</taxon>
        <taxon>Rhabditomorpha</taxon>
        <taxon>Rhabditoidea</taxon>
        <taxon>Rhabditidae</taxon>
        <taxon>Mesorhabditinae</taxon>
        <taxon>Mesorhabditis</taxon>
    </lineage>
</organism>
<feature type="compositionally biased region" description="Basic and acidic residues" evidence="1">
    <location>
        <begin position="149"/>
        <end position="158"/>
    </location>
</feature>
<dbReference type="Gene3D" id="2.60.40.150">
    <property type="entry name" value="C2 domain"/>
    <property type="match status" value="1"/>
</dbReference>
<feature type="non-terminal residue" evidence="2">
    <location>
        <position position="277"/>
    </location>
</feature>
<feature type="region of interest" description="Disordered" evidence="1">
    <location>
        <begin position="1"/>
        <end position="161"/>
    </location>
</feature>
<evidence type="ECO:0008006" key="4">
    <source>
        <dbReference type="Google" id="ProtNLM"/>
    </source>
</evidence>
<dbReference type="GO" id="GO:0003723">
    <property type="term" value="F:RNA binding"/>
    <property type="evidence" value="ECO:0007669"/>
    <property type="project" value="TreeGrafter"/>
</dbReference>
<comment type="caution">
    <text evidence="2">The sequence shown here is derived from an EMBL/GenBank/DDBJ whole genome shotgun (WGS) entry which is preliminary data.</text>
</comment>
<proteinExistence type="predicted"/>
<dbReference type="GO" id="GO:0008320">
    <property type="term" value="F:protein transmembrane transporter activity"/>
    <property type="evidence" value="ECO:0007669"/>
    <property type="project" value="TreeGrafter"/>
</dbReference>
<dbReference type="SUPFAM" id="SSF81296">
    <property type="entry name" value="E set domains"/>
    <property type="match status" value="1"/>
</dbReference>
<feature type="compositionally biased region" description="Basic and acidic residues" evidence="1">
    <location>
        <begin position="35"/>
        <end position="54"/>
    </location>
</feature>
<gene>
    <name evidence="2" type="ORF">MSPICULIGERA_LOCUS12420</name>
</gene>
<dbReference type="AlphaFoldDB" id="A0AA36G0L7"/>
<dbReference type="InterPro" id="IPR035892">
    <property type="entry name" value="C2_domain_sf"/>
</dbReference>
<feature type="compositionally biased region" description="Low complexity" evidence="1">
    <location>
        <begin position="118"/>
        <end position="130"/>
    </location>
</feature>
<keyword evidence="3" id="KW-1185">Reference proteome</keyword>
<evidence type="ECO:0000313" key="3">
    <source>
        <dbReference type="Proteomes" id="UP001177023"/>
    </source>
</evidence>
<sequence length="277" mass="31411">MDLQQLRLELRFPNGSFRRNMDGDENEKSDDEDEEKKKEEEEKKPKRKVWEKQPKKGKGKPKQKPKPKPKAPAAAPVEASPEPSQPTTSVGNTPSEASPKKKPKKPANGDSESDEESQSSGSEEPAQSGGDQDDSDVDEDWAKPPKNIFESKSKETHPVHAPFYPGEKFEWWWLSLTLKDHKQHRRLVAPVTPCKTLVDSQTIEMRFNAPDEKGIYTFTLGVHSDSYMDADYSRDLKLDVKETKIVAAPKYESTDDEEEEKADASSEEEYTEESDDE</sequence>
<feature type="compositionally biased region" description="Acidic residues" evidence="1">
    <location>
        <begin position="23"/>
        <end position="34"/>
    </location>
</feature>
<feature type="region of interest" description="Disordered" evidence="1">
    <location>
        <begin position="247"/>
        <end position="277"/>
    </location>
</feature>
<dbReference type="GO" id="GO:0031207">
    <property type="term" value="C:Sec62/Sec63 complex"/>
    <property type="evidence" value="ECO:0007669"/>
    <property type="project" value="TreeGrafter"/>
</dbReference>
<dbReference type="Proteomes" id="UP001177023">
    <property type="component" value="Unassembled WGS sequence"/>
</dbReference>
<dbReference type="InterPro" id="IPR014756">
    <property type="entry name" value="Ig_E-set"/>
</dbReference>
<name>A0AA36G0L7_9BILA</name>
<protein>
    <recommendedName>
        <fullName evidence="4">SEC63-like protein</fullName>
    </recommendedName>
</protein>
<evidence type="ECO:0000256" key="1">
    <source>
        <dbReference type="SAM" id="MobiDB-lite"/>
    </source>
</evidence>
<dbReference type="GO" id="GO:0006614">
    <property type="term" value="P:SRP-dependent cotranslational protein targeting to membrane"/>
    <property type="evidence" value="ECO:0007669"/>
    <property type="project" value="TreeGrafter"/>
</dbReference>
<evidence type="ECO:0000313" key="2">
    <source>
        <dbReference type="EMBL" id="CAJ0574079.1"/>
    </source>
</evidence>